<sequence>MKNKYIYNYTDYLGNVRLSYFNNGSSVEVLEENNYYPFGLKHQDYNILSGNMNYAADGYIYMMTQKKERENLLKMGE</sequence>
<proteinExistence type="predicted"/>
<dbReference type="OrthoDB" id="2972467at2"/>
<evidence type="ECO:0008006" key="3">
    <source>
        <dbReference type="Google" id="ProtNLM"/>
    </source>
</evidence>
<accession>A0A3M7TKW1</accession>
<dbReference type="AlphaFoldDB" id="A0A3M7TKW1"/>
<dbReference type="RefSeq" id="WP_122637494.1">
    <property type="nucleotide sequence ID" value="NZ_QWIU01000002.1"/>
</dbReference>
<dbReference type="EMBL" id="QWIU01000002">
    <property type="protein sequence ID" value="RNA63547.1"/>
    <property type="molecule type" value="Genomic_DNA"/>
</dbReference>
<evidence type="ECO:0000313" key="1">
    <source>
        <dbReference type="EMBL" id="RNA63547.1"/>
    </source>
</evidence>
<name>A0A3M7TKW1_9FLAO</name>
<dbReference type="Gene3D" id="2.180.10.10">
    <property type="entry name" value="RHS repeat-associated core"/>
    <property type="match status" value="1"/>
</dbReference>
<protein>
    <recommendedName>
        <fullName evidence="3">RHS repeat-associated core domain-containing protein</fullName>
    </recommendedName>
</protein>
<dbReference type="Proteomes" id="UP000278775">
    <property type="component" value="Unassembled WGS sequence"/>
</dbReference>
<organism evidence="1 2">
    <name type="scientific">Chryseobacterium nematophagum</name>
    <dbReference type="NCBI Taxonomy" id="2305228"/>
    <lineage>
        <taxon>Bacteria</taxon>
        <taxon>Pseudomonadati</taxon>
        <taxon>Bacteroidota</taxon>
        <taxon>Flavobacteriia</taxon>
        <taxon>Flavobacteriales</taxon>
        <taxon>Weeksellaceae</taxon>
        <taxon>Chryseobacterium group</taxon>
        <taxon>Chryseobacterium</taxon>
    </lineage>
</organism>
<comment type="caution">
    <text evidence="1">The sequence shown here is derived from an EMBL/GenBank/DDBJ whole genome shotgun (WGS) entry which is preliminary data.</text>
</comment>
<gene>
    <name evidence="1" type="ORF">D1631_17320</name>
</gene>
<reference evidence="1 2" key="1">
    <citation type="submission" date="2018-08" db="EMBL/GenBank/DDBJ databases">
        <title>Chryseobacterium nematophagum: a novel matrix digesting pathogen of nematodes.</title>
        <authorList>
            <person name="Page A."/>
            <person name="Roberts M."/>
            <person name="Felix M.-A."/>
            <person name="Weir W."/>
        </authorList>
    </citation>
    <scope>NUCLEOTIDE SEQUENCE [LARGE SCALE GENOMIC DNA]</scope>
    <source>
        <strain evidence="1 2">JUb129</strain>
    </source>
</reference>
<evidence type="ECO:0000313" key="2">
    <source>
        <dbReference type="Proteomes" id="UP000278775"/>
    </source>
</evidence>